<dbReference type="EC" id="2.7.11.1" evidence="1"/>
<evidence type="ECO:0000313" key="9">
    <source>
        <dbReference type="Proteomes" id="UP000032702"/>
    </source>
</evidence>
<dbReference type="InterPro" id="IPR050660">
    <property type="entry name" value="NEK_Ser/Thr_kinase"/>
</dbReference>
<keyword evidence="2" id="KW-0808">Transferase</keyword>
<keyword evidence="3" id="KW-0547">Nucleotide-binding</keyword>
<evidence type="ECO:0000259" key="7">
    <source>
        <dbReference type="PROSITE" id="PS50011"/>
    </source>
</evidence>
<keyword evidence="5" id="KW-0067">ATP-binding</keyword>
<dbReference type="GO" id="GO:0005524">
    <property type="term" value="F:ATP binding"/>
    <property type="evidence" value="ECO:0007669"/>
    <property type="project" value="UniProtKB-KW"/>
</dbReference>
<dbReference type="EMBL" id="AAMD01000026">
    <property type="protein sequence ID" value="EAU67809.1"/>
    <property type="molecule type" value="Genomic_DNA"/>
</dbReference>
<dbReference type="InterPro" id="IPR011009">
    <property type="entry name" value="Kinase-like_dom_sf"/>
</dbReference>
<dbReference type="PROSITE" id="PS50011">
    <property type="entry name" value="PROTEIN_KINASE_DOM"/>
    <property type="match status" value="1"/>
</dbReference>
<reference evidence="8 9" key="1">
    <citation type="submission" date="2006-04" db="EMBL/GenBank/DDBJ databases">
        <authorList>
            <person name="Nierman W.C."/>
        </authorList>
    </citation>
    <scope>NUCLEOTIDE SEQUENCE [LARGE SCALE GENOMIC DNA]</scope>
    <source>
        <strain evidence="8 9">DW4/3-1</strain>
    </source>
</reference>
<protein>
    <recommendedName>
        <fullName evidence="1">non-specific serine/threonine protein kinase</fullName>
        <ecNumber evidence="1">2.7.11.1</ecNumber>
    </recommendedName>
</protein>
<evidence type="ECO:0000256" key="2">
    <source>
        <dbReference type="ARBA" id="ARBA00022679"/>
    </source>
</evidence>
<feature type="domain" description="Protein kinase" evidence="7">
    <location>
        <begin position="73"/>
        <end position="356"/>
    </location>
</feature>
<dbReference type="SMART" id="SM00220">
    <property type="entry name" value="S_TKc"/>
    <property type="match status" value="1"/>
</dbReference>
<gene>
    <name evidence="8" type="ORF">STIAU_3095</name>
</gene>
<dbReference type="SUPFAM" id="SSF56112">
    <property type="entry name" value="Protein kinase-like (PK-like)"/>
    <property type="match status" value="1"/>
</dbReference>
<keyword evidence="4 8" id="KW-0418">Kinase</keyword>
<feature type="compositionally biased region" description="Basic and acidic residues" evidence="6">
    <location>
        <begin position="326"/>
        <end position="335"/>
    </location>
</feature>
<dbReference type="Gene3D" id="1.10.510.10">
    <property type="entry name" value="Transferase(Phosphotransferase) domain 1"/>
    <property type="match status" value="1"/>
</dbReference>
<dbReference type="PANTHER" id="PTHR43671">
    <property type="entry name" value="SERINE/THREONINE-PROTEIN KINASE NEK"/>
    <property type="match status" value="1"/>
</dbReference>
<evidence type="ECO:0000256" key="5">
    <source>
        <dbReference type="ARBA" id="ARBA00022840"/>
    </source>
</evidence>
<dbReference type="Proteomes" id="UP000032702">
    <property type="component" value="Unassembled WGS sequence"/>
</dbReference>
<proteinExistence type="predicted"/>
<evidence type="ECO:0000256" key="1">
    <source>
        <dbReference type="ARBA" id="ARBA00012513"/>
    </source>
</evidence>
<feature type="region of interest" description="Disordered" evidence="6">
    <location>
        <begin position="324"/>
        <end position="376"/>
    </location>
</feature>
<dbReference type="InterPro" id="IPR000719">
    <property type="entry name" value="Prot_kinase_dom"/>
</dbReference>
<evidence type="ECO:0000313" key="8">
    <source>
        <dbReference type="EMBL" id="EAU67809.1"/>
    </source>
</evidence>
<organism evidence="8 9">
    <name type="scientific">Stigmatella aurantiaca (strain DW4/3-1)</name>
    <dbReference type="NCBI Taxonomy" id="378806"/>
    <lineage>
        <taxon>Bacteria</taxon>
        <taxon>Pseudomonadati</taxon>
        <taxon>Myxococcota</taxon>
        <taxon>Myxococcia</taxon>
        <taxon>Myxococcales</taxon>
        <taxon>Cystobacterineae</taxon>
        <taxon>Archangiaceae</taxon>
        <taxon>Stigmatella</taxon>
    </lineage>
</organism>
<dbReference type="Gene3D" id="3.30.200.20">
    <property type="entry name" value="Phosphorylase Kinase, domain 1"/>
    <property type="match status" value="1"/>
</dbReference>
<dbReference type="PANTHER" id="PTHR43671:SF13">
    <property type="entry name" value="SERINE_THREONINE-PROTEIN KINASE NEK2"/>
    <property type="match status" value="1"/>
</dbReference>
<evidence type="ECO:0000256" key="6">
    <source>
        <dbReference type="SAM" id="MobiDB-lite"/>
    </source>
</evidence>
<dbReference type="GO" id="GO:0004674">
    <property type="term" value="F:protein serine/threonine kinase activity"/>
    <property type="evidence" value="ECO:0007669"/>
    <property type="project" value="UniProtKB-EC"/>
</dbReference>
<dbReference type="CDD" id="cd14014">
    <property type="entry name" value="STKc_PknB_like"/>
    <property type="match status" value="1"/>
</dbReference>
<name>Q097B5_STIAD</name>
<comment type="caution">
    <text evidence="8">The sequence shown here is derived from an EMBL/GenBank/DDBJ whole genome shotgun (WGS) entry which is preliminary data.</text>
</comment>
<accession>Q097B5</accession>
<dbReference type="Pfam" id="PF00069">
    <property type="entry name" value="Pkinase"/>
    <property type="match status" value="1"/>
</dbReference>
<dbReference type="AlphaFoldDB" id="Q097B5"/>
<evidence type="ECO:0000256" key="3">
    <source>
        <dbReference type="ARBA" id="ARBA00022741"/>
    </source>
</evidence>
<sequence length="507" mass="56525">MEDSDVLGRCLPGACRGSTLNQIDNDFSAFQRAPAPVVSDGAEHPGWRGKGVRLRWRSVTPDSLEPETRIGAWRVVSREGHGSYGAVYRVEPVEERAGGPYALKLALHHRDPRFEREAELLSRIRHASVPRLYERGGWEMPGGGVFPYLVMEWVEGESLYEWAEQRPRTSREVMRVLGQVARALEATHAEEGVHRDVKGDNIRVRRGDGRAVLMDFGSCNYRRAPVLTRQPPPPGTPEYYSPESLRFQWESRQQPKARYEALPADDVYALGVTAYRMVAGRYPPDWEMKETEEGYELVEPRWEEPETWGALAPELAGLIRQMLSQEPHERSRASEVAEQLEQAERSAGPEADEPIVARQARGKAEPKARPKPPRRVHGWKPWMGWAVGASLAVGVGWMGGRLSVEGRAGEGRTEEAKVGLAEEALPTVADGGLVETGQAGVGLGMPKKPFPGQRRPPCRPQYEKEINGGCWSPPRDAPPPPCGDNAFDWQDGCYIPILELRRPSTSE</sequence>
<evidence type="ECO:0000256" key="4">
    <source>
        <dbReference type="ARBA" id="ARBA00022777"/>
    </source>
</evidence>